<keyword evidence="2" id="KW-0813">Transport</keyword>
<dbReference type="InterPro" id="IPR050927">
    <property type="entry name" value="TRPM"/>
</dbReference>
<protein>
    <recommendedName>
        <fullName evidence="13">LSDAT_euk domain-containing protein</fullName>
    </recommendedName>
</protein>
<keyword evidence="7" id="KW-0407">Ion channel</keyword>
<dbReference type="GO" id="GO:0099604">
    <property type="term" value="F:ligand-gated calcium channel activity"/>
    <property type="evidence" value="ECO:0007669"/>
    <property type="project" value="TreeGrafter"/>
</dbReference>
<evidence type="ECO:0000256" key="7">
    <source>
        <dbReference type="ARBA" id="ARBA00023303"/>
    </source>
</evidence>
<proteinExistence type="predicted"/>
<keyword evidence="3 8" id="KW-0812">Transmembrane</keyword>
<dbReference type="AlphaFoldDB" id="A0A819VQP1"/>
<dbReference type="PANTHER" id="PTHR13800">
    <property type="entry name" value="TRANSIENT RECEPTOR POTENTIAL CATION CHANNEL, SUBFAMILY M, MEMBER 6"/>
    <property type="match status" value="1"/>
</dbReference>
<dbReference type="GO" id="GO:0005886">
    <property type="term" value="C:plasma membrane"/>
    <property type="evidence" value="ECO:0007669"/>
    <property type="project" value="TreeGrafter"/>
</dbReference>
<dbReference type="InterPro" id="IPR041491">
    <property type="entry name" value="TRPM_SLOG"/>
</dbReference>
<sequence>MDENTQSWEDLIINHRSKNVKFKSRTCCIYNTQPSNPENIGDKICPCGRMIRRHSFTGNSVEAREAKKGNTEFNPPKEFLDNNKHSDAVSVNVFGTLQPSGCKFLRIDVRIPMKDIFEFIFEDCGKQKPALILSIYGGAKYFTMTERLEKEFIRGVIDAAIMAIGEGISHYFLLREYPNKVKCIGMTMWGKINENTHLELKSQSKGNPPPLCERQIPGNVGEDRETIERNHTHCLLFDSGKLYDYLNDSQCYQFVIEACKDTGDGHTCYAVTIIVEGGVGSLGVLENDIEGKCPIVLIQSHQNRVKNLFGEPTFRSIQELNYKLNKFVGSFFGSIYTVKEDSFLNRIKIDLHNRLCTCYGSHKYIKEDHELNVIQNIINVYPTENQYTKHHILRDLFLWSIFMDMPEMTKLLLFHVQSRICAALIASAIFKKYLYFSPTVDMRDKFQIQTLEFETYAGMFIDQYASSKLLETACYDQTISFGLIATWIVTYRKDTDDSSNNTKDDDLSQDGINYYVNKQNTKGEKRFFSLFCNMKLRYQYVIRMTERWGSTGSTALTFLSSVFYILPYFLFYMGLGFRYGSYNESLLSTARIIWAFDLELWYLRSLKFVIVLKSLRPKLFMLKNM</sequence>
<evidence type="ECO:0000256" key="1">
    <source>
        <dbReference type="ARBA" id="ARBA00004141"/>
    </source>
</evidence>
<dbReference type="PANTHER" id="PTHR13800:SF12">
    <property type="entry name" value="TRANSIENT RECEPTOR POTENTIAL CATION CHANNEL SUBFAMILY M MEMBER-LIKE 2"/>
    <property type="match status" value="1"/>
</dbReference>
<keyword evidence="5" id="KW-0406">Ion transport</keyword>
<evidence type="ECO:0008006" key="13">
    <source>
        <dbReference type="Google" id="ProtNLM"/>
    </source>
</evidence>
<dbReference type="Pfam" id="PF18139">
    <property type="entry name" value="LSDAT_euk"/>
    <property type="match status" value="1"/>
</dbReference>
<dbReference type="Proteomes" id="UP000663874">
    <property type="component" value="Unassembled WGS sequence"/>
</dbReference>
<evidence type="ECO:0000256" key="3">
    <source>
        <dbReference type="ARBA" id="ARBA00022692"/>
    </source>
</evidence>
<evidence type="ECO:0000256" key="5">
    <source>
        <dbReference type="ARBA" id="ARBA00023065"/>
    </source>
</evidence>
<evidence type="ECO:0000313" key="11">
    <source>
        <dbReference type="EMBL" id="CAF4112603.1"/>
    </source>
</evidence>
<feature type="non-terminal residue" evidence="11">
    <location>
        <position position="1"/>
    </location>
</feature>
<comment type="caution">
    <text evidence="11">The sequence shown here is derived from an EMBL/GenBank/DDBJ whole genome shotgun (WGS) entry which is preliminary data.</text>
</comment>
<evidence type="ECO:0000259" key="9">
    <source>
        <dbReference type="Pfam" id="PF18139"/>
    </source>
</evidence>
<evidence type="ECO:0000256" key="2">
    <source>
        <dbReference type="ARBA" id="ARBA00022448"/>
    </source>
</evidence>
<gene>
    <name evidence="11" type="ORF">FNK824_LOCUS31926</name>
</gene>
<dbReference type="EMBL" id="CAJOBE010010614">
    <property type="protein sequence ID" value="CAF4112603.1"/>
    <property type="molecule type" value="Genomic_DNA"/>
</dbReference>
<dbReference type="InterPro" id="IPR057366">
    <property type="entry name" value="TRPM-like"/>
</dbReference>
<name>A0A819VQP1_9BILA</name>
<accession>A0A819VQP1</accession>
<feature type="domain" description="TRPM-like" evidence="10">
    <location>
        <begin position="369"/>
        <end position="464"/>
    </location>
</feature>
<dbReference type="Pfam" id="PF25508">
    <property type="entry name" value="TRPM2"/>
    <property type="match status" value="1"/>
</dbReference>
<evidence type="ECO:0000259" key="10">
    <source>
        <dbReference type="Pfam" id="PF25508"/>
    </source>
</evidence>
<evidence type="ECO:0000256" key="8">
    <source>
        <dbReference type="SAM" id="Phobius"/>
    </source>
</evidence>
<feature type="domain" description="TRPM SLOG" evidence="9">
    <location>
        <begin position="103"/>
        <end position="299"/>
    </location>
</feature>
<feature type="transmembrane region" description="Helical" evidence="8">
    <location>
        <begin position="553"/>
        <end position="572"/>
    </location>
</feature>
<evidence type="ECO:0000256" key="6">
    <source>
        <dbReference type="ARBA" id="ARBA00023136"/>
    </source>
</evidence>
<organism evidence="11 12">
    <name type="scientific">Rotaria sordida</name>
    <dbReference type="NCBI Taxonomy" id="392033"/>
    <lineage>
        <taxon>Eukaryota</taxon>
        <taxon>Metazoa</taxon>
        <taxon>Spiralia</taxon>
        <taxon>Gnathifera</taxon>
        <taxon>Rotifera</taxon>
        <taxon>Eurotatoria</taxon>
        <taxon>Bdelloidea</taxon>
        <taxon>Philodinida</taxon>
        <taxon>Philodinidae</taxon>
        <taxon>Rotaria</taxon>
    </lineage>
</organism>
<keyword evidence="4 8" id="KW-1133">Transmembrane helix</keyword>
<evidence type="ECO:0000313" key="12">
    <source>
        <dbReference type="Proteomes" id="UP000663874"/>
    </source>
</evidence>
<comment type="subcellular location">
    <subcellularLocation>
        <location evidence="1">Membrane</location>
        <topology evidence="1">Multi-pass membrane protein</topology>
    </subcellularLocation>
</comment>
<evidence type="ECO:0000256" key="4">
    <source>
        <dbReference type="ARBA" id="ARBA00022989"/>
    </source>
</evidence>
<reference evidence="11" key="1">
    <citation type="submission" date="2021-02" db="EMBL/GenBank/DDBJ databases">
        <authorList>
            <person name="Nowell W R."/>
        </authorList>
    </citation>
    <scope>NUCLEOTIDE SEQUENCE</scope>
</reference>
<keyword evidence="6 8" id="KW-0472">Membrane</keyword>